<dbReference type="PANTHER" id="PTHR37243">
    <property type="entry name" value="NEGATIVE REGULATOR OF SYSTEMIC ACQUIRED RESISTANCE SNI1"/>
    <property type="match status" value="1"/>
</dbReference>
<reference evidence="2" key="2">
    <citation type="submission" date="2021-03" db="UniProtKB">
        <authorList>
            <consortium name="EnsemblPlants"/>
        </authorList>
    </citation>
    <scope>IDENTIFICATION</scope>
</reference>
<feature type="region of interest" description="Disordered" evidence="1">
    <location>
        <begin position="480"/>
        <end position="503"/>
    </location>
</feature>
<evidence type="ECO:0000313" key="2">
    <source>
        <dbReference type="EnsemblPlants" id="cds.evm.model.09.1010"/>
    </source>
</evidence>
<reference evidence="2" key="1">
    <citation type="submission" date="2018-11" db="EMBL/GenBank/DDBJ databases">
        <authorList>
            <person name="Grassa J C."/>
        </authorList>
    </citation>
    <scope>NUCLEOTIDE SEQUENCE [LARGE SCALE GENOMIC DNA]</scope>
</reference>
<keyword evidence="3" id="KW-1185">Reference proteome</keyword>
<dbReference type="GO" id="GO:0010113">
    <property type="term" value="P:negative regulation of systemic acquired resistance"/>
    <property type="evidence" value="ECO:0007669"/>
    <property type="project" value="TreeGrafter"/>
</dbReference>
<dbReference type="AlphaFoldDB" id="A0A803QD33"/>
<dbReference type="Proteomes" id="UP000596661">
    <property type="component" value="Chromosome 9"/>
</dbReference>
<dbReference type="InterPro" id="IPR043502">
    <property type="entry name" value="DNA/RNA_pol_sf"/>
</dbReference>
<dbReference type="Gramene" id="evm.model.09.1010">
    <property type="protein sequence ID" value="cds.evm.model.09.1010"/>
    <property type="gene ID" value="evm.TU.09.1010"/>
</dbReference>
<proteinExistence type="predicted"/>
<accession>A0A803QD33</accession>
<dbReference type="EnsemblPlants" id="evm.model.09.1010">
    <property type="protein sequence ID" value="cds.evm.model.09.1010"/>
    <property type="gene ID" value="evm.TU.09.1010"/>
</dbReference>
<protein>
    <submittedName>
        <fullName evidence="2">Uncharacterized protein</fullName>
    </submittedName>
</protein>
<dbReference type="GO" id="GO:0006974">
    <property type="term" value="P:DNA damage response"/>
    <property type="evidence" value="ECO:0007669"/>
    <property type="project" value="InterPro"/>
</dbReference>
<dbReference type="SUPFAM" id="SSF56672">
    <property type="entry name" value="DNA/RNA polymerases"/>
    <property type="match status" value="1"/>
</dbReference>
<name>A0A803QD33_CANSA</name>
<dbReference type="GO" id="GO:0000976">
    <property type="term" value="F:transcription cis-regulatory region binding"/>
    <property type="evidence" value="ECO:0007669"/>
    <property type="project" value="TreeGrafter"/>
</dbReference>
<dbReference type="GO" id="GO:0030915">
    <property type="term" value="C:Smc5-Smc6 complex"/>
    <property type="evidence" value="ECO:0007669"/>
    <property type="project" value="InterPro"/>
</dbReference>
<dbReference type="InterPro" id="IPR034561">
    <property type="entry name" value="SNI1"/>
</dbReference>
<sequence>MEVAGIIKQKTRGQAEENILAIINGSGLAFLEAVRAISIVSLNGTPPTNKMFQEVFRILRCGESLELIMASYKLLTELDKSFPRVYFANVQNSLSDINATSELVVANEGWSPFDFSPEFSSYRREGDKDQGGPVDSYEFHCLIQDLARVTNEMNFQKSDTKSLRNLLLFQYLVNILEGDFVPRNSAYNEGLVSWTPVKESLLNMLLGSRKINYKNLVKDCLTIMCQLYQSSEVSEEKSAKNCDTAVILALPEVGKNACISMQKFLTIIMELDSSKKNADKEGSTTRADGIRTPMVELIVDELTYNRDIFHPFLQVYDDPKWKLELVVLYLWKYVGKPSVRTRRSNGSIGDTTFGGALKCFSDVAGTKSAIKKIGTEVIQLLLVHGFQAYLSLPCENLYESISAANGERTNYFHIEICKSIISAFRNLRAADKALPIGVPPMVSGHLPGQAHSSARGHTTEECTHLRMDIEDLIHRGYLGGYQTDERRPEERGREEQRQEHPAKALESALEQMGLGMKDLKPCTTPIYGFIWDSVYPLRMIELPLTTGERPKQVREEEVHAEPNKETEEVLISEHPLKVLKIGKGLYEDLKCELKQYLVGMADVFAWKHENIVGISPTMMSHHLNIDPLARLVRQKRRALDSVRYVALKEEVDKLDMHRSIQEAFYPVWVSNLVLVPKPNGKWRVCVDFTNLNKACPKDSFPLARIDQTVDATAGNKVLCFMDAYSSYN</sequence>
<dbReference type="PANTHER" id="PTHR37243:SF2">
    <property type="entry name" value="NEGATIVE REGULATOR OF SYSTEMIC ACQUIRED RESISTANCE SNI1"/>
    <property type="match status" value="1"/>
</dbReference>
<dbReference type="GO" id="GO:0045892">
    <property type="term" value="P:negative regulation of DNA-templated transcription"/>
    <property type="evidence" value="ECO:0007669"/>
    <property type="project" value="InterPro"/>
</dbReference>
<evidence type="ECO:0000313" key="3">
    <source>
        <dbReference type="Proteomes" id="UP000596661"/>
    </source>
</evidence>
<evidence type="ECO:0000256" key="1">
    <source>
        <dbReference type="SAM" id="MobiDB-lite"/>
    </source>
</evidence>
<dbReference type="Gene3D" id="3.10.10.10">
    <property type="entry name" value="HIV Type 1 Reverse Transcriptase, subunit A, domain 1"/>
    <property type="match status" value="1"/>
</dbReference>
<organism evidence="2 3">
    <name type="scientific">Cannabis sativa</name>
    <name type="common">Hemp</name>
    <name type="synonym">Marijuana</name>
    <dbReference type="NCBI Taxonomy" id="3483"/>
    <lineage>
        <taxon>Eukaryota</taxon>
        <taxon>Viridiplantae</taxon>
        <taxon>Streptophyta</taxon>
        <taxon>Embryophyta</taxon>
        <taxon>Tracheophyta</taxon>
        <taxon>Spermatophyta</taxon>
        <taxon>Magnoliopsida</taxon>
        <taxon>eudicotyledons</taxon>
        <taxon>Gunneridae</taxon>
        <taxon>Pentapetalae</taxon>
        <taxon>rosids</taxon>
        <taxon>fabids</taxon>
        <taxon>Rosales</taxon>
        <taxon>Cannabaceae</taxon>
        <taxon>Cannabis</taxon>
    </lineage>
</organism>
<dbReference type="EMBL" id="UZAU01000745">
    <property type="status" value="NOT_ANNOTATED_CDS"/>
    <property type="molecule type" value="Genomic_DNA"/>
</dbReference>
<feature type="compositionally biased region" description="Basic and acidic residues" evidence="1">
    <location>
        <begin position="483"/>
        <end position="503"/>
    </location>
</feature>
<dbReference type="GO" id="GO:0005634">
    <property type="term" value="C:nucleus"/>
    <property type="evidence" value="ECO:0007669"/>
    <property type="project" value="InterPro"/>
</dbReference>